<dbReference type="GO" id="GO:0032259">
    <property type="term" value="P:methylation"/>
    <property type="evidence" value="ECO:0007669"/>
    <property type="project" value="UniProtKB-KW"/>
</dbReference>
<proteinExistence type="inferred from homology"/>
<dbReference type="RefSeq" id="WP_176227007.1">
    <property type="nucleotide sequence ID" value="NZ_BLRV01000143.1"/>
</dbReference>
<reference evidence="4 5" key="1">
    <citation type="journal article" date="2020" name="Front. Microbiol.">
        <title>Single-cell genomics of novel Actinobacteria with the Wood-Ljungdahl pathway discovered in a serpentinizing system.</title>
        <authorList>
            <person name="Merino N."/>
            <person name="Kawai M."/>
            <person name="Boyd E.S."/>
            <person name="Colman D.R."/>
            <person name="McGlynn S.E."/>
            <person name="Nealson K.H."/>
            <person name="Kurokawa K."/>
            <person name="Hongoh Y."/>
        </authorList>
    </citation>
    <scope>NUCLEOTIDE SEQUENCE [LARGE SCALE GENOMIC DNA]</scope>
    <source>
        <strain evidence="4 5">S06</strain>
    </source>
</reference>
<name>A0A6V8NNT6_9ACTN</name>
<comment type="similarity">
    <text evidence="1">Belongs to the trimethylamine methyltransferase family.</text>
</comment>
<keyword evidence="2 4" id="KW-0489">Methyltransferase</keyword>
<dbReference type="Proteomes" id="UP000580051">
    <property type="component" value="Unassembled WGS sequence"/>
</dbReference>
<dbReference type="InterPro" id="IPR038601">
    <property type="entry name" value="MttB-like_sf"/>
</dbReference>
<evidence type="ECO:0000313" key="5">
    <source>
        <dbReference type="Proteomes" id="UP000580051"/>
    </source>
</evidence>
<evidence type="ECO:0000256" key="2">
    <source>
        <dbReference type="ARBA" id="ARBA00022603"/>
    </source>
</evidence>
<dbReference type="Gene3D" id="3.20.20.480">
    <property type="entry name" value="Trimethylamine methyltransferase-like"/>
    <property type="match status" value="1"/>
</dbReference>
<sequence length="68" mass="8033">MRCAEWEPRICDRENWESWLTCGGKNMLDNAVEEKERILREHISEPLDDDMQKEIDDIVAAAERELLS</sequence>
<evidence type="ECO:0000256" key="3">
    <source>
        <dbReference type="ARBA" id="ARBA00022679"/>
    </source>
</evidence>
<evidence type="ECO:0000313" key="4">
    <source>
        <dbReference type="EMBL" id="GFP21935.1"/>
    </source>
</evidence>
<organism evidence="4 5">
    <name type="scientific">Candidatus Hakubella thermalkaliphila</name>
    <dbReference type="NCBI Taxonomy" id="2754717"/>
    <lineage>
        <taxon>Bacteria</taxon>
        <taxon>Bacillati</taxon>
        <taxon>Actinomycetota</taxon>
        <taxon>Actinomycetota incertae sedis</taxon>
        <taxon>Candidatus Hakubellales</taxon>
        <taxon>Candidatus Hakubellaceae</taxon>
        <taxon>Candidatus Hakubella</taxon>
    </lineage>
</organism>
<keyword evidence="3 4" id="KW-0808">Transferase</keyword>
<gene>
    <name evidence="4" type="ORF">HKBW3S06_01161</name>
</gene>
<dbReference type="GO" id="GO:0008168">
    <property type="term" value="F:methyltransferase activity"/>
    <property type="evidence" value="ECO:0007669"/>
    <property type="project" value="UniProtKB-KW"/>
</dbReference>
<dbReference type="Pfam" id="PF06253">
    <property type="entry name" value="MTTB"/>
    <property type="match status" value="1"/>
</dbReference>
<dbReference type="AlphaFoldDB" id="A0A6V8NNT6"/>
<comment type="caution">
    <text evidence="4">The sequence shown here is derived from an EMBL/GenBank/DDBJ whole genome shotgun (WGS) entry which is preliminary data.</text>
</comment>
<dbReference type="GO" id="GO:0015948">
    <property type="term" value="P:methanogenesis"/>
    <property type="evidence" value="ECO:0007669"/>
    <property type="project" value="InterPro"/>
</dbReference>
<dbReference type="InterPro" id="IPR010426">
    <property type="entry name" value="MTTB_MeTrfase"/>
</dbReference>
<dbReference type="EMBL" id="BLRV01000143">
    <property type="protein sequence ID" value="GFP21935.1"/>
    <property type="molecule type" value="Genomic_DNA"/>
</dbReference>
<accession>A0A6V8NNT6</accession>
<protein>
    <submittedName>
        <fullName evidence="4">Trimethylamine---corrinoid protein Co-methyltransferase</fullName>
    </submittedName>
</protein>
<evidence type="ECO:0000256" key="1">
    <source>
        <dbReference type="ARBA" id="ARBA00007137"/>
    </source>
</evidence>